<dbReference type="Proteomes" id="UP000541136">
    <property type="component" value="Unassembled WGS sequence"/>
</dbReference>
<evidence type="ECO:0000313" key="4">
    <source>
        <dbReference type="Proteomes" id="UP000541136"/>
    </source>
</evidence>
<name>A0A7W9TM33_CASDE</name>
<dbReference type="RefSeq" id="WP_151024369.1">
    <property type="nucleotide sequence ID" value="NZ_JACHIB010000004.1"/>
</dbReference>
<keyword evidence="2" id="KW-1133">Transmembrane helix</keyword>
<dbReference type="AlphaFoldDB" id="A0A7W9TM33"/>
<evidence type="ECO:0000256" key="1">
    <source>
        <dbReference type="SAM" id="MobiDB-lite"/>
    </source>
</evidence>
<dbReference type="EMBL" id="JACHIB010000004">
    <property type="protein sequence ID" value="MBB6082871.1"/>
    <property type="molecule type" value="Genomic_DNA"/>
</dbReference>
<evidence type="ECO:0000313" key="3">
    <source>
        <dbReference type="EMBL" id="MBB6082871.1"/>
    </source>
</evidence>
<accession>A0A7W9TM33</accession>
<feature type="region of interest" description="Disordered" evidence="1">
    <location>
        <begin position="93"/>
        <end position="122"/>
    </location>
</feature>
<organism evidence="3 4">
    <name type="scientific">Castellaniella defragrans</name>
    <name type="common">Alcaligenes defragrans</name>
    <dbReference type="NCBI Taxonomy" id="75697"/>
    <lineage>
        <taxon>Bacteria</taxon>
        <taxon>Pseudomonadati</taxon>
        <taxon>Pseudomonadota</taxon>
        <taxon>Betaproteobacteria</taxon>
        <taxon>Burkholderiales</taxon>
        <taxon>Alcaligenaceae</taxon>
        <taxon>Castellaniella</taxon>
    </lineage>
</organism>
<evidence type="ECO:0000256" key="2">
    <source>
        <dbReference type="SAM" id="Phobius"/>
    </source>
</evidence>
<dbReference type="InterPro" id="IPR018247">
    <property type="entry name" value="EF_Hand_1_Ca_BS"/>
</dbReference>
<sequence length="122" mass="12843">MNIQALHFVLDVDGNGSVAGWEVIDALKWAFSLPGRLMVEGLGNIPFIADTFGIRASAATGYASFHSLLATVLTLLFWVGCLVLVTRIGADRKAPDAAASDTAAAPGTPGMPRYRGPKARKT</sequence>
<comment type="caution">
    <text evidence="3">The sequence shown here is derived from an EMBL/GenBank/DDBJ whole genome shotgun (WGS) entry which is preliminary data.</text>
</comment>
<keyword evidence="2" id="KW-0472">Membrane</keyword>
<reference evidence="3 4" key="1">
    <citation type="submission" date="2020-08" db="EMBL/GenBank/DDBJ databases">
        <title>Genomic Encyclopedia of Type Strains, Phase IV (KMG-IV): sequencing the most valuable type-strain genomes for metagenomic binning, comparative biology and taxonomic classification.</title>
        <authorList>
            <person name="Goeker M."/>
        </authorList>
    </citation>
    <scope>NUCLEOTIDE SEQUENCE [LARGE SCALE GENOMIC DNA]</scope>
    <source>
        <strain evidence="3 4">DSM 12141</strain>
    </source>
</reference>
<dbReference type="PROSITE" id="PS00018">
    <property type="entry name" value="EF_HAND_1"/>
    <property type="match status" value="1"/>
</dbReference>
<feature type="transmembrane region" description="Helical" evidence="2">
    <location>
        <begin position="65"/>
        <end position="85"/>
    </location>
</feature>
<evidence type="ECO:0008006" key="5">
    <source>
        <dbReference type="Google" id="ProtNLM"/>
    </source>
</evidence>
<gene>
    <name evidence="3" type="ORF">HNR28_000900</name>
</gene>
<keyword evidence="2" id="KW-0812">Transmembrane</keyword>
<proteinExistence type="predicted"/>
<feature type="compositionally biased region" description="Low complexity" evidence="1">
    <location>
        <begin position="96"/>
        <end position="110"/>
    </location>
</feature>
<protein>
    <recommendedName>
        <fullName evidence="5">EF-hand domain-containing protein</fullName>
    </recommendedName>
</protein>